<evidence type="ECO:0000313" key="2">
    <source>
        <dbReference type="EMBL" id="SHK15316.1"/>
    </source>
</evidence>
<keyword evidence="3" id="KW-1185">Reference proteome</keyword>
<dbReference type="Proteomes" id="UP000184082">
    <property type="component" value="Unassembled WGS sequence"/>
</dbReference>
<dbReference type="STRING" id="1121266.SAMN02745883_01394"/>
<sequence>MNILAIDTSSLVATVAVINEEKLLGEYTINTPMTHSQKLMPIIDELMKQLDLKMDDIDLIAVSRGPGSFTGIRIGVATAKGLAHPNNIPIIGISSLEGLASNIPFSEYLICPIMDARRNQVYTGVYKWEENKLNNIVEEAPLTIKELTDILLKRKEKVIFLGDGLNRYGKDIIDKFKDKAILAPQYISMQRASSIGQLAFNKVKNGDAKLKSYLDIVPVYLRKSEAERQYEEKMKRCLCDEES</sequence>
<dbReference type="EMBL" id="FRAJ01000010">
    <property type="protein sequence ID" value="SHK15316.1"/>
    <property type="molecule type" value="Genomic_DNA"/>
</dbReference>
<protein>
    <submittedName>
        <fullName evidence="2">tRNA threonylcarbamoyladenosine biosynthesis protein TsaB</fullName>
    </submittedName>
</protein>
<dbReference type="GO" id="GO:0005829">
    <property type="term" value="C:cytosol"/>
    <property type="evidence" value="ECO:0007669"/>
    <property type="project" value="TreeGrafter"/>
</dbReference>
<dbReference type="InterPro" id="IPR022496">
    <property type="entry name" value="T6A_TsaB"/>
</dbReference>
<dbReference type="Gene3D" id="3.30.420.40">
    <property type="match status" value="2"/>
</dbReference>
<feature type="domain" description="Gcp-like" evidence="1">
    <location>
        <begin position="34"/>
        <end position="229"/>
    </location>
</feature>
<organism evidence="2 3">
    <name type="scientific">Caminicella sporogenes DSM 14501</name>
    <dbReference type="NCBI Taxonomy" id="1121266"/>
    <lineage>
        <taxon>Bacteria</taxon>
        <taxon>Bacillati</taxon>
        <taxon>Bacillota</taxon>
        <taxon>Clostridia</taxon>
        <taxon>Peptostreptococcales</taxon>
        <taxon>Caminicellaceae</taxon>
        <taxon>Caminicella</taxon>
    </lineage>
</organism>
<dbReference type="InterPro" id="IPR043129">
    <property type="entry name" value="ATPase_NBD"/>
</dbReference>
<accession>A0A1M6Q5C2</accession>
<proteinExistence type="predicted"/>
<dbReference type="RefSeq" id="WP_072966943.1">
    <property type="nucleotide sequence ID" value="NZ_FRAJ01000010.1"/>
</dbReference>
<dbReference type="AlphaFoldDB" id="A0A1M6Q5C2"/>
<name>A0A1M6Q5C2_9FIRM</name>
<dbReference type="CDD" id="cd24032">
    <property type="entry name" value="ASKHA_NBD_TsaB"/>
    <property type="match status" value="1"/>
</dbReference>
<evidence type="ECO:0000313" key="3">
    <source>
        <dbReference type="Proteomes" id="UP000184082"/>
    </source>
</evidence>
<dbReference type="GO" id="GO:0002949">
    <property type="term" value="P:tRNA threonylcarbamoyladenosine modification"/>
    <property type="evidence" value="ECO:0007669"/>
    <property type="project" value="InterPro"/>
</dbReference>
<dbReference type="PANTHER" id="PTHR11735">
    <property type="entry name" value="TRNA N6-ADENOSINE THREONYLCARBAMOYLTRANSFERASE"/>
    <property type="match status" value="1"/>
</dbReference>
<gene>
    <name evidence="2" type="ORF">SAMN02745883_01394</name>
</gene>
<dbReference type="NCBIfam" id="TIGR03725">
    <property type="entry name" value="T6A_YeaZ"/>
    <property type="match status" value="1"/>
</dbReference>
<reference evidence="2 3" key="1">
    <citation type="submission" date="2016-11" db="EMBL/GenBank/DDBJ databases">
        <authorList>
            <person name="Jaros S."/>
            <person name="Januszkiewicz K."/>
            <person name="Wedrychowicz H."/>
        </authorList>
    </citation>
    <scope>NUCLEOTIDE SEQUENCE [LARGE SCALE GENOMIC DNA]</scope>
    <source>
        <strain evidence="2 3">DSM 14501</strain>
    </source>
</reference>
<evidence type="ECO:0000259" key="1">
    <source>
        <dbReference type="Pfam" id="PF00814"/>
    </source>
</evidence>
<dbReference type="InterPro" id="IPR000905">
    <property type="entry name" value="Gcp-like_dom"/>
</dbReference>
<dbReference type="SUPFAM" id="SSF53067">
    <property type="entry name" value="Actin-like ATPase domain"/>
    <property type="match status" value="2"/>
</dbReference>
<dbReference type="PANTHER" id="PTHR11735:SF11">
    <property type="entry name" value="TRNA THREONYLCARBAMOYLADENOSINE BIOSYNTHESIS PROTEIN TSAB"/>
    <property type="match status" value="1"/>
</dbReference>
<dbReference type="Pfam" id="PF00814">
    <property type="entry name" value="TsaD"/>
    <property type="match status" value="1"/>
</dbReference>